<sequence length="201" mass="21034">MTRSLATGVIACAIIAAPLQAPRAQEPIAPAPIDVRQAYATLLGLDLEGEEPVTDGETDIYRSSPDSAQAPRLVTRLEVSGNACLVRTTSALQSPGGWAVLSLTRVDLRKVEYAVAYASVDDLIAGRNPLPPADPGARQMVLEGRGLSCTTRISLDGASNGAASACEDRLDVSMIDGKQTARVRAALDLMAQMCGMEAVGR</sequence>
<reference evidence="1 2" key="1">
    <citation type="submission" date="2020-06" db="EMBL/GenBank/DDBJ databases">
        <title>Rhizobium sp.nov. isolated from the tomato plant.</title>
        <authorList>
            <person name="Thin K.K."/>
            <person name="Zhang X."/>
            <person name="He S."/>
        </authorList>
    </citation>
    <scope>NUCLEOTIDE SEQUENCE [LARGE SCALE GENOMIC DNA]</scope>
    <source>
        <strain evidence="1 2">DBTS2</strain>
    </source>
</reference>
<evidence type="ECO:0000313" key="1">
    <source>
        <dbReference type="EMBL" id="NVP54337.1"/>
    </source>
</evidence>
<dbReference type="RefSeq" id="WP_176948369.1">
    <property type="nucleotide sequence ID" value="NZ_JABXYK010000002.1"/>
</dbReference>
<organism evidence="1 2">
    <name type="scientific">Mycoplana rhizolycopersici</name>
    <dbReference type="NCBI Taxonomy" id="2746702"/>
    <lineage>
        <taxon>Bacteria</taxon>
        <taxon>Pseudomonadati</taxon>
        <taxon>Pseudomonadota</taxon>
        <taxon>Alphaproteobacteria</taxon>
        <taxon>Hyphomicrobiales</taxon>
        <taxon>Rhizobiaceae</taxon>
        <taxon>Mycoplana</taxon>
    </lineage>
</organism>
<evidence type="ECO:0000313" key="2">
    <source>
        <dbReference type="Proteomes" id="UP000659172"/>
    </source>
</evidence>
<name>A0ABX2Q9C9_9HYPH</name>
<proteinExistence type="predicted"/>
<gene>
    <name evidence="1" type="ORF">HV823_03600</name>
</gene>
<comment type="caution">
    <text evidence="1">The sequence shown here is derived from an EMBL/GenBank/DDBJ whole genome shotgun (WGS) entry which is preliminary data.</text>
</comment>
<keyword evidence="2" id="KW-1185">Reference proteome</keyword>
<evidence type="ECO:0008006" key="3">
    <source>
        <dbReference type="Google" id="ProtNLM"/>
    </source>
</evidence>
<dbReference type="EMBL" id="JABXYK010000002">
    <property type="protein sequence ID" value="NVP54337.1"/>
    <property type="molecule type" value="Genomic_DNA"/>
</dbReference>
<dbReference type="Proteomes" id="UP000659172">
    <property type="component" value="Unassembled WGS sequence"/>
</dbReference>
<accession>A0ABX2Q9C9</accession>
<protein>
    <recommendedName>
        <fullName evidence="3">Sensor domain-containing protein</fullName>
    </recommendedName>
</protein>